<dbReference type="Gene3D" id="3.30.70.2330">
    <property type="match status" value="1"/>
</dbReference>
<evidence type="ECO:0000259" key="4">
    <source>
        <dbReference type="Pfam" id="PF08797"/>
    </source>
</evidence>
<gene>
    <name evidence="5" type="ORF">MWG07_00555</name>
</gene>
<reference evidence="5" key="1">
    <citation type="journal article" date="2022" name="Gene">
        <title>A genome-led study on the pathogenesis of Fusobacterium necrophorum infections.</title>
        <authorList>
            <person name="Thapa G."/>
            <person name="Jayal A."/>
            <person name="Sikazwe E."/>
            <person name="Perry T."/>
            <person name="Mohammed Al Balushi A."/>
            <person name="Livingstone P."/>
        </authorList>
    </citation>
    <scope>NUCLEOTIDE SEQUENCE</scope>
    <source>
        <strain evidence="5">BRON_8</strain>
    </source>
</reference>
<keyword evidence="6" id="KW-1185">Reference proteome</keyword>
<proteinExistence type="predicted"/>
<accession>A0AAW6W821</accession>
<evidence type="ECO:0000256" key="3">
    <source>
        <dbReference type="SAM" id="Coils"/>
    </source>
</evidence>
<evidence type="ECO:0000256" key="1">
    <source>
        <dbReference type="ARBA" id="ARBA00022723"/>
    </source>
</evidence>
<comment type="caution">
    <text evidence="5">The sequence shown here is derived from an EMBL/GenBank/DDBJ whole genome shotgun (WGS) entry which is preliminary data.</text>
</comment>
<dbReference type="GO" id="GO:0016818">
    <property type="term" value="F:hydrolase activity, acting on acid anhydrides, in phosphorus-containing anhydrides"/>
    <property type="evidence" value="ECO:0007669"/>
    <property type="project" value="InterPro"/>
</dbReference>
<keyword evidence="2" id="KW-0378">Hydrolase</keyword>
<dbReference type="GO" id="GO:0003676">
    <property type="term" value="F:nucleic acid binding"/>
    <property type="evidence" value="ECO:0007669"/>
    <property type="project" value="InterPro"/>
</dbReference>
<dbReference type="AlphaFoldDB" id="A0AAW6W821"/>
<organism evidence="5 6">
    <name type="scientific">Fusobacterium necrophorum</name>
    <dbReference type="NCBI Taxonomy" id="859"/>
    <lineage>
        <taxon>Bacteria</taxon>
        <taxon>Fusobacteriati</taxon>
        <taxon>Fusobacteriota</taxon>
        <taxon>Fusobacteriia</taxon>
        <taxon>Fusobacteriales</taxon>
        <taxon>Fusobacteriaceae</taxon>
        <taxon>Fusobacterium</taxon>
    </lineage>
</organism>
<keyword evidence="1" id="KW-0479">Metal-binding</keyword>
<evidence type="ECO:0000313" key="6">
    <source>
        <dbReference type="Proteomes" id="UP001173223"/>
    </source>
</evidence>
<evidence type="ECO:0000256" key="2">
    <source>
        <dbReference type="ARBA" id="ARBA00022801"/>
    </source>
</evidence>
<sequence length="246" mass="28935">MFRKISKYFLLAWAFIFGVSGLLAITTDFSSSIIVWIFAGLCFWGFKKLNRPPKTEEEKAEIRLKKEEEKKKKAEMKQLIKEHKKQMIEEEKAKHGNIEFEVAGTFVEERQKLIKKFIKDEIKNEMIEAYGGLSTKEIKEKYEGIEVYEIPEGHIWKGSYKNNGYIKIEKEPDNEYDKNAVKIILEEYGRIGYVPKNQNVEVAKILEEKENISFKMEITGGKYKLWDGDEMETDEEEYGINIKLVY</sequence>
<reference evidence="5" key="2">
    <citation type="submission" date="2022-04" db="EMBL/GenBank/DDBJ databases">
        <authorList>
            <person name="Livingstone P.G."/>
        </authorList>
    </citation>
    <scope>NUCLEOTIDE SEQUENCE</scope>
    <source>
        <strain evidence="5">BRON_8</strain>
    </source>
</reference>
<dbReference type="Proteomes" id="UP001173223">
    <property type="component" value="Unassembled WGS sequence"/>
</dbReference>
<name>A0AAW6W821_9FUSO</name>
<dbReference type="GO" id="GO:0008270">
    <property type="term" value="F:zinc ion binding"/>
    <property type="evidence" value="ECO:0007669"/>
    <property type="project" value="InterPro"/>
</dbReference>
<dbReference type="EMBL" id="JAMGTK010000001">
    <property type="protein sequence ID" value="MDK4510756.1"/>
    <property type="molecule type" value="Genomic_DNA"/>
</dbReference>
<dbReference type="InterPro" id="IPR014905">
    <property type="entry name" value="HIRAN"/>
</dbReference>
<evidence type="ECO:0000313" key="5">
    <source>
        <dbReference type="EMBL" id="MDK4510756.1"/>
    </source>
</evidence>
<dbReference type="RefSeq" id="WP_285048919.1">
    <property type="nucleotide sequence ID" value="NZ_JAMGTK010000001.1"/>
</dbReference>
<keyword evidence="3" id="KW-0175">Coiled coil</keyword>
<protein>
    <submittedName>
        <fullName evidence="5">HIRAN domain-containing protein</fullName>
    </submittedName>
</protein>
<feature type="coiled-coil region" evidence="3">
    <location>
        <begin position="57"/>
        <end position="93"/>
    </location>
</feature>
<dbReference type="Pfam" id="PF08797">
    <property type="entry name" value="HIRAN"/>
    <property type="match status" value="1"/>
</dbReference>
<feature type="domain" description="HIRAN" evidence="4">
    <location>
        <begin position="158"/>
        <end position="209"/>
    </location>
</feature>